<dbReference type="KEGG" id="mfel:JPM2_4420"/>
<gene>
    <name evidence="1" type="ORF">JPM2_4420</name>
</gene>
<protein>
    <submittedName>
        <fullName evidence="1">Uncharacterized protein</fullName>
    </submittedName>
</protein>
<keyword evidence="2" id="KW-1185">Reference proteome</keyword>
<dbReference type="RefSeq" id="WP_161553199.1">
    <property type="nucleotide sequence ID" value="NZ_AP022325.1"/>
</dbReference>
<dbReference type="Proteomes" id="UP000464317">
    <property type="component" value="Chromosome"/>
</dbReference>
<organism evidence="1 2">
    <name type="scientific">Mycoplasmopsis felis</name>
    <dbReference type="NCBI Taxonomy" id="33923"/>
    <lineage>
        <taxon>Bacteria</taxon>
        <taxon>Bacillati</taxon>
        <taxon>Mycoplasmatota</taxon>
        <taxon>Mycoplasmoidales</taxon>
        <taxon>Metamycoplasmataceae</taxon>
        <taxon>Mycoplasmopsis</taxon>
    </lineage>
</organism>
<sequence length="152" mass="19187">MLNKYKKLKEKFWTSLFLISWKKTLNFTIQMFKELNIVKNIELQKEWFLPTNKKWKNIEDFATEFLSHLTFFENINPLQEKMIQNFYNFMFYQAKYKKNRIQYFSLNKIINTHDYEIDFNHKKRLYYYDFLDEFQKIPHYNVYLIKILKRIL</sequence>
<proteinExistence type="predicted"/>
<dbReference type="AlphaFoldDB" id="A0A809SEB4"/>
<accession>A0A809SEB4</accession>
<reference evidence="1 2" key="1">
    <citation type="submission" date="2020-01" db="EMBL/GenBank/DDBJ databases">
        <title>Complete genome sequence of Mycoplasma felis strain Myco-2.</title>
        <authorList>
            <person name="Kinoshita Y."/>
            <person name="Niwa H."/>
            <person name="Uchida-Fujii E."/>
            <person name="Nukada T."/>
        </authorList>
    </citation>
    <scope>NUCLEOTIDE SEQUENCE [LARGE SCALE GENOMIC DNA]</scope>
    <source>
        <strain evidence="1 2">Myco-2</strain>
    </source>
</reference>
<dbReference type="EMBL" id="AP022325">
    <property type="protein sequence ID" value="BBU47749.1"/>
    <property type="molecule type" value="Genomic_DNA"/>
</dbReference>
<name>A0A809SEB4_9BACT</name>
<evidence type="ECO:0000313" key="2">
    <source>
        <dbReference type="Proteomes" id="UP000464317"/>
    </source>
</evidence>
<evidence type="ECO:0000313" key="1">
    <source>
        <dbReference type="EMBL" id="BBU47749.1"/>
    </source>
</evidence>